<dbReference type="PRINTS" id="PR00452">
    <property type="entry name" value="SH3DOMAIN"/>
</dbReference>
<gene>
    <name evidence="5" type="ORF">D9611_007919</name>
</gene>
<dbReference type="InterPro" id="IPR001452">
    <property type="entry name" value="SH3_domain"/>
</dbReference>
<name>A0A8H5FKB9_9AGAR</name>
<comment type="caution">
    <text evidence="5">The sequence shown here is derived from an EMBL/GenBank/DDBJ whole genome shotgun (WGS) entry which is preliminary data.</text>
</comment>
<feature type="compositionally biased region" description="Basic and acidic residues" evidence="3">
    <location>
        <begin position="18"/>
        <end position="29"/>
    </location>
</feature>
<evidence type="ECO:0000256" key="1">
    <source>
        <dbReference type="ARBA" id="ARBA00022443"/>
    </source>
</evidence>
<dbReference type="InterPro" id="IPR036028">
    <property type="entry name" value="SH3-like_dom_sf"/>
</dbReference>
<dbReference type="EMBL" id="JAACJK010000004">
    <property type="protein sequence ID" value="KAF5340345.1"/>
    <property type="molecule type" value="Genomic_DNA"/>
</dbReference>
<dbReference type="Gene3D" id="2.30.30.40">
    <property type="entry name" value="SH3 Domains"/>
    <property type="match status" value="1"/>
</dbReference>
<proteinExistence type="predicted"/>
<dbReference type="SMART" id="SM00326">
    <property type="entry name" value="SH3"/>
    <property type="match status" value="1"/>
</dbReference>
<evidence type="ECO:0000259" key="4">
    <source>
        <dbReference type="PROSITE" id="PS50002"/>
    </source>
</evidence>
<accession>A0A8H5FKB9</accession>
<dbReference type="Pfam" id="PF00018">
    <property type="entry name" value="SH3_1"/>
    <property type="match status" value="1"/>
</dbReference>
<protein>
    <recommendedName>
        <fullName evidence="4">SH3 domain-containing protein</fullName>
    </recommendedName>
</protein>
<sequence>MQNIISTAADDESVETPIKPDRDSNDSSDHVWGLPLSDPLEQANESLLQHDFDKPVMEADSEQNSRGNRDPDCRGSGHNSPTPILFYVKALYDYTATGPDQFDFEAGDMIAVTNSSATDGWWYGRLLDEAKWVPGRDVFPSNTVKYQDGHYTWTTSLVYPPIEGGNDTNHW</sequence>
<dbReference type="OrthoDB" id="19092at2759"/>
<keyword evidence="6" id="KW-1185">Reference proteome</keyword>
<organism evidence="5 6">
    <name type="scientific">Ephemerocybe angulata</name>
    <dbReference type="NCBI Taxonomy" id="980116"/>
    <lineage>
        <taxon>Eukaryota</taxon>
        <taxon>Fungi</taxon>
        <taxon>Dikarya</taxon>
        <taxon>Basidiomycota</taxon>
        <taxon>Agaricomycotina</taxon>
        <taxon>Agaricomycetes</taxon>
        <taxon>Agaricomycetidae</taxon>
        <taxon>Agaricales</taxon>
        <taxon>Agaricineae</taxon>
        <taxon>Psathyrellaceae</taxon>
        <taxon>Ephemerocybe</taxon>
    </lineage>
</organism>
<dbReference type="SUPFAM" id="SSF50044">
    <property type="entry name" value="SH3-domain"/>
    <property type="match status" value="1"/>
</dbReference>
<evidence type="ECO:0000313" key="5">
    <source>
        <dbReference type="EMBL" id="KAF5340345.1"/>
    </source>
</evidence>
<dbReference type="Proteomes" id="UP000541558">
    <property type="component" value="Unassembled WGS sequence"/>
</dbReference>
<feature type="region of interest" description="Disordered" evidence="3">
    <location>
        <begin position="1"/>
        <end position="80"/>
    </location>
</feature>
<dbReference type="CDD" id="cd00174">
    <property type="entry name" value="SH3"/>
    <property type="match status" value="1"/>
</dbReference>
<feature type="domain" description="SH3" evidence="4">
    <location>
        <begin position="83"/>
        <end position="143"/>
    </location>
</feature>
<dbReference type="PROSITE" id="PS50002">
    <property type="entry name" value="SH3"/>
    <property type="match status" value="1"/>
</dbReference>
<evidence type="ECO:0000256" key="2">
    <source>
        <dbReference type="PROSITE-ProRule" id="PRU00192"/>
    </source>
</evidence>
<feature type="compositionally biased region" description="Basic and acidic residues" evidence="3">
    <location>
        <begin position="48"/>
        <end position="57"/>
    </location>
</feature>
<reference evidence="5 6" key="1">
    <citation type="journal article" date="2020" name="ISME J.">
        <title>Uncovering the hidden diversity of litter-decomposition mechanisms in mushroom-forming fungi.</title>
        <authorList>
            <person name="Floudas D."/>
            <person name="Bentzer J."/>
            <person name="Ahren D."/>
            <person name="Johansson T."/>
            <person name="Persson P."/>
            <person name="Tunlid A."/>
        </authorList>
    </citation>
    <scope>NUCLEOTIDE SEQUENCE [LARGE SCALE GENOMIC DNA]</scope>
    <source>
        <strain evidence="5 6">CBS 175.51</strain>
    </source>
</reference>
<evidence type="ECO:0000313" key="6">
    <source>
        <dbReference type="Proteomes" id="UP000541558"/>
    </source>
</evidence>
<dbReference type="AlphaFoldDB" id="A0A8H5FKB9"/>
<evidence type="ECO:0000256" key="3">
    <source>
        <dbReference type="SAM" id="MobiDB-lite"/>
    </source>
</evidence>
<keyword evidence="1 2" id="KW-0728">SH3 domain</keyword>